<evidence type="ECO:0000256" key="9">
    <source>
        <dbReference type="ARBA" id="ARBA00022909"/>
    </source>
</evidence>
<evidence type="ECO:0000256" key="10">
    <source>
        <dbReference type="ARBA" id="ARBA00029409"/>
    </source>
</evidence>
<comment type="pathway">
    <text evidence="1">Cofactor biosynthesis; tetrahydrofolate biosynthesis; 2-amino-4-hydroxy-6-hydroxymethyl-7,8-dihydropteridine diphosphate from 7,8-dihydroneopterin triphosphate: step 4/4.</text>
</comment>
<dbReference type="EC" id="2.7.6.3" evidence="3"/>
<gene>
    <name evidence="14" type="primary">folK</name>
    <name evidence="14" type="ORF">NCTC13316_01781</name>
</gene>
<evidence type="ECO:0000256" key="11">
    <source>
        <dbReference type="ARBA" id="ARBA00029766"/>
    </source>
</evidence>
<dbReference type="OrthoDB" id="9808041at2"/>
<protein>
    <recommendedName>
        <fullName evidence="4">2-amino-4-hydroxy-6-hydroxymethyldihydropteridine pyrophosphokinase</fullName>
        <ecNumber evidence="3">2.7.6.3</ecNumber>
    </recommendedName>
    <alternativeName>
        <fullName evidence="11">6-hydroxymethyl-7,8-dihydropterin pyrophosphokinase</fullName>
    </alternativeName>
    <alternativeName>
        <fullName evidence="12">7,8-dihydro-6-hydroxymethylpterin-pyrophosphokinase</fullName>
    </alternativeName>
</protein>
<dbReference type="PANTHER" id="PTHR43071">
    <property type="entry name" value="2-AMINO-4-HYDROXY-6-HYDROXYMETHYLDIHYDROPTERIDINE PYROPHOSPHOKINASE"/>
    <property type="match status" value="1"/>
</dbReference>
<dbReference type="Gene3D" id="3.30.70.560">
    <property type="entry name" value="7,8-Dihydro-6-hydroxymethylpterin-pyrophosphokinase HPPK"/>
    <property type="match status" value="1"/>
</dbReference>
<evidence type="ECO:0000256" key="3">
    <source>
        <dbReference type="ARBA" id="ARBA00013253"/>
    </source>
</evidence>
<feature type="domain" description="7,8-dihydro-6-hydroxymethylpterin-pyrophosphokinase" evidence="13">
    <location>
        <begin position="88"/>
        <end position="99"/>
    </location>
</feature>
<evidence type="ECO:0000256" key="7">
    <source>
        <dbReference type="ARBA" id="ARBA00022777"/>
    </source>
</evidence>
<dbReference type="NCBIfam" id="TIGR01498">
    <property type="entry name" value="folK"/>
    <property type="match status" value="1"/>
</dbReference>
<name>A0A378JKD2_9GAMM</name>
<sequence length="149" mass="17064">MIKCYLALGSNLASPERQLRMAIKRLQALPNSYVIKVAPFYANEAWGRKSQPKFYNTVVALLTTLPPEKLLIACQAIENKQGRVRRVKWGARTIDIDILLYDKKNIKRPFLTVPHPFLLYRDFVLNPLFKIAPFACLPNGLPISKIKKI</sequence>
<comment type="function">
    <text evidence="10">Catalyzes the transfer of pyrophosphate from adenosine triphosphate (ATP) to 6-hydroxymethyl-7,8-dihydropterin, an enzymatic step in folate biosynthesis pathway.</text>
</comment>
<evidence type="ECO:0000256" key="12">
    <source>
        <dbReference type="ARBA" id="ARBA00033413"/>
    </source>
</evidence>
<evidence type="ECO:0000259" key="13">
    <source>
        <dbReference type="PROSITE" id="PS00794"/>
    </source>
</evidence>
<dbReference type="GO" id="GO:0046656">
    <property type="term" value="P:folic acid biosynthetic process"/>
    <property type="evidence" value="ECO:0007669"/>
    <property type="project" value="UniProtKB-KW"/>
</dbReference>
<keyword evidence="9" id="KW-0289">Folate biosynthesis</keyword>
<evidence type="ECO:0000256" key="6">
    <source>
        <dbReference type="ARBA" id="ARBA00022741"/>
    </source>
</evidence>
<evidence type="ECO:0000313" key="14">
    <source>
        <dbReference type="EMBL" id="STX51685.1"/>
    </source>
</evidence>
<reference evidence="14 15" key="1">
    <citation type="submission" date="2018-06" db="EMBL/GenBank/DDBJ databases">
        <authorList>
            <consortium name="Pathogen Informatics"/>
            <person name="Doyle S."/>
        </authorList>
    </citation>
    <scope>NUCLEOTIDE SEQUENCE [LARGE SCALE GENOMIC DNA]</scope>
    <source>
        <strain evidence="14 15">NCTC13316</strain>
    </source>
</reference>
<dbReference type="Pfam" id="PF01288">
    <property type="entry name" value="HPPK"/>
    <property type="match status" value="1"/>
</dbReference>
<dbReference type="PANTHER" id="PTHR43071:SF1">
    <property type="entry name" value="2-AMINO-4-HYDROXY-6-HYDROXYMETHYLDIHYDROPTERIDINE PYROPHOSPHOKINASE"/>
    <property type="match status" value="1"/>
</dbReference>
<evidence type="ECO:0000313" key="15">
    <source>
        <dbReference type="Proteomes" id="UP000254794"/>
    </source>
</evidence>
<dbReference type="AlphaFoldDB" id="A0A378JKD2"/>
<dbReference type="InterPro" id="IPR000550">
    <property type="entry name" value="Hppk"/>
</dbReference>
<evidence type="ECO:0000256" key="1">
    <source>
        <dbReference type="ARBA" id="ARBA00005051"/>
    </source>
</evidence>
<dbReference type="PROSITE" id="PS00794">
    <property type="entry name" value="HPPK"/>
    <property type="match status" value="1"/>
</dbReference>
<keyword evidence="8" id="KW-0067">ATP-binding</keyword>
<comment type="similarity">
    <text evidence="2">Belongs to the HPPK family.</text>
</comment>
<dbReference type="SUPFAM" id="SSF55083">
    <property type="entry name" value="6-hydroxymethyl-7,8-dihydropterin pyrophosphokinase, HPPK"/>
    <property type="match status" value="1"/>
</dbReference>
<evidence type="ECO:0000256" key="5">
    <source>
        <dbReference type="ARBA" id="ARBA00022679"/>
    </source>
</evidence>
<evidence type="ECO:0000256" key="4">
    <source>
        <dbReference type="ARBA" id="ARBA00016218"/>
    </source>
</evidence>
<dbReference type="Proteomes" id="UP000254794">
    <property type="component" value="Unassembled WGS sequence"/>
</dbReference>
<dbReference type="CDD" id="cd00483">
    <property type="entry name" value="HPPK"/>
    <property type="match status" value="1"/>
</dbReference>
<dbReference type="RefSeq" id="WP_115331306.1">
    <property type="nucleotide sequence ID" value="NZ_CAAAHP010000002.1"/>
</dbReference>
<dbReference type="InterPro" id="IPR035907">
    <property type="entry name" value="Hppk_sf"/>
</dbReference>
<keyword evidence="6" id="KW-0547">Nucleotide-binding</keyword>
<dbReference type="UniPathway" id="UPA00077">
    <property type="reaction ID" value="UER00155"/>
</dbReference>
<keyword evidence="15" id="KW-1185">Reference proteome</keyword>
<dbReference type="EMBL" id="UGOD01000001">
    <property type="protein sequence ID" value="STX51685.1"/>
    <property type="molecule type" value="Genomic_DNA"/>
</dbReference>
<proteinExistence type="inferred from homology"/>
<dbReference type="GO" id="GO:0005524">
    <property type="term" value="F:ATP binding"/>
    <property type="evidence" value="ECO:0007669"/>
    <property type="project" value="UniProtKB-KW"/>
</dbReference>
<evidence type="ECO:0000256" key="2">
    <source>
        <dbReference type="ARBA" id="ARBA00005810"/>
    </source>
</evidence>
<dbReference type="GO" id="GO:0016301">
    <property type="term" value="F:kinase activity"/>
    <property type="evidence" value="ECO:0007669"/>
    <property type="project" value="UniProtKB-KW"/>
</dbReference>
<accession>A0A378JKD2</accession>
<keyword evidence="7 14" id="KW-0418">Kinase</keyword>
<evidence type="ECO:0000256" key="8">
    <source>
        <dbReference type="ARBA" id="ARBA00022840"/>
    </source>
</evidence>
<organism evidence="14 15">
    <name type="scientific">Legionella busanensis</name>
    <dbReference type="NCBI Taxonomy" id="190655"/>
    <lineage>
        <taxon>Bacteria</taxon>
        <taxon>Pseudomonadati</taxon>
        <taxon>Pseudomonadota</taxon>
        <taxon>Gammaproteobacteria</taxon>
        <taxon>Legionellales</taxon>
        <taxon>Legionellaceae</taxon>
        <taxon>Legionella</taxon>
    </lineage>
</organism>
<dbReference type="GO" id="GO:0003848">
    <property type="term" value="F:2-amino-4-hydroxy-6-hydroxymethyldihydropteridine diphosphokinase activity"/>
    <property type="evidence" value="ECO:0007669"/>
    <property type="project" value="UniProtKB-EC"/>
</dbReference>
<keyword evidence="5 14" id="KW-0808">Transferase</keyword>
<dbReference type="GO" id="GO:0046654">
    <property type="term" value="P:tetrahydrofolate biosynthetic process"/>
    <property type="evidence" value="ECO:0007669"/>
    <property type="project" value="UniProtKB-UniPathway"/>
</dbReference>